<dbReference type="Gene3D" id="3.30.420.10">
    <property type="entry name" value="Ribonuclease H-like superfamily/Ribonuclease H"/>
    <property type="match status" value="1"/>
</dbReference>
<evidence type="ECO:0000259" key="1">
    <source>
        <dbReference type="PROSITE" id="PS50879"/>
    </source>
</evidence>
<dbReference type="STRING" id="471704.A0A151J8K8"/>
<dbReference type="InterPro" id="IPR012337">
    <property type="entry name" value="RNaseH-like_sf"/>
</dbReference>
<proteinExistence type="predicted"/>
<dbReference type="InterPro" id="IPR002156">
    <property type="entry name" value="RNaseH_domain"/>
</dbReference>
<reference evidence="2 3" key="1">
    <citation type="submission" date="2015-09" db="EMBL/GenBank/DDBJ databases">
        <title>Trachymyrmex cornetzi WGS genome.</title>
        <authorList>
            <person name="Nygaard S."/>
            <person name="Hu H."/>
            <person name="Boomsma J."/>
            <person name="Zhang G."/>
        </authorList>
    </citation>
    <scope>NUCLEOTIDE SEQUENCE [LARGE SCALE GENOMIC DNA]</scope>
    <source>
        <strain evidence="2">Tcor2-1</strain>
        <tissue evidence="2">Whole body</tissue>
    </source>
</reference>
<sequence>MHIKIEESTIYPSASVRFLGVVLDSCLNWNAHVEHIVKKCEIPVRILCCIRGTWWGTDPSIMITLYKSLIRSRIEYGGFLMSPCKLDLFHKVEKIQLKCLRLAMGYRNSIPVNIIYSETKILPLEYRFKLTSCKYLIGSMAKQHNQLNEVLEEISELSENFVHENNFTKSTLVSTYEIVKPYEKFIFKYYIPFYQLEYKNQFNQSKVDLNSGMLIKDDNNADYAFWQVFGDKLNNRTAIFTDGSKINTDEKSSVGFASWCSNDDFITSFKLFDVSSIFSAEAVAILSALNQIIKSDLTRFTIFSDSKSVLTALMNIRKLKHHPHLIQEINQELVNCKLKDKDVELTWISAHRNIQGNEKADSLAKKAAVEGPMRDIAVLHSDVYSIFKSMCIKNNEEFLYHRAFVLNKGIFFFENYHCQSSKTWFSDLNFSRRDIITLNRLHSGHNSLKDSLFRFKITESNLCSCGLIENANYLLWECNKFHKERKNMEDKFRKLKINTPIDIREILKKMKNSELKIIVEFFNKCKIDV</sequence>
<feature type="domain" description="RNase H type-1" evidence="1">
    <location>
        <begin position="233"/>
        <end position="369"/>
    </location>
</feature>
<accession>A0A151J8K8</accession>
<dbReference type="GO" id="GO:0004523">
    <property type="term" value="F:RNA-DNA hybrid ribonuclease activity"/>
    <property type="evidence" value="ECO:0007669"/>
    <property type="project" value="InterPro"/>
</dbReference>
<name>A0A151J8K8_9HYME</name>
<dbReference type="InterPro" id="IPR036397">
    <property type="entry name" value="RNaseH_sf"/>
</dbReference>
<dbReference type="SUPFAM" id="SSF53098">
    <property type="entry name" value="Ribonuclease H-like"/>
    <property type="match status" value="1"/>
</dbReference>
<dbReference type="PROSITE" id="PS50879">
    <property type="entry name" value="RNASE_H_1"/>
    <property type="match status" value="1"/>
</dbReference>
<dbReference type="AlphaFoldDB" id="A0A151J8K8"/>
<evidence type="ECO:0000313" key="3">
    <source>
        <dbReference type="Proteomes" id="UP000078492"/>
    </source>
</evidence>
<evidence type="ECO:0000313" key="2">
    <source>
        <dbReference type="EMBL" id="KYN21193.1"/>
    </source>
</evidence>
<gene>
    <name evidence="2" type="ORF">ALC57_06435</name>
</gene>
<dbReference type="EMBL" id="KQ979504">
    <property type="protein sequence ID" value="KYN21193.1"/>
    <property type="molecule type" value="Genomic_DNA"/>
</dbReference>
<protein>
    <recommendedName>
        <fullName evidence="1">RNase H type-1 domain-containing protein</fullName>
    </recommendedName>
</protein>
<dbReference type="Proteomes" id="UP000078492">
    <property type="component" value="Unassembled WGS sequence"/>
</dbReference>
<organism evidence="2 3">
    <name type="scientific">Trachymyrmex cornetzi</name>
    <dbReference type="NCBI Taxonomy" id="471704"/>
    <lineage>
        <taxon>Eukaryota</taxon>
        <taxon>Metazoa</taxon>
        <taxon>Ecdysozoa</taxon>
        <taxon>Arthropoda</taxon>
        <taxon>Hexapoda</taxon>
        <taxon>Insecta</taxon>
        <taxon>Pterygota</taxon>
        <taxon>Neoptera</taxon>
        <taxon>Endopterygota</taxon>
        <taxon>Hymenoptera</taxon>
        <taxon>Apocrita</taxon>
        <taxon>Aculeata</taxon>
        <taxon>Formicoidea</taxon>
        <taxon>Formicidae</taxon>
        <taxon>Myrmicinae</taxon>
        <taxon>Trachymyrmex</taxon>
    </lineage>
</organism>
<dbReference type="GO" id="GO:0003676">
    <property type="term" value="F:nucleic acid binding"/>
    <property type="evidence" value="ECO:0007669"/>
    <property type="project" value="InterPro"/>
</dbReference>
<dbReference type="Pfam" id="PF00075">
    <property type="entry name" value="RNase_H"/>
    <property type="match status" value="1"/>
</dbReference>
<keyword evidence="3" id="KW-1185">Reference proteome</keyword>
<dbReference type="CDD" id="cd09276">
    <property type="entry name" value="Rnase_HI_RT_non_LTR"/>
    <property type="match status" value="1"/>
</dbReference>